<dbReference type="KEGG" id="dku:Desku_0976"/>
<dbReference type="RefSeq" id="WP_013822086.1">
    <property type="nucleotide sequence ID" value="NC_015573.1"/>
</dbReference>
<gene>
    <name evidence="2" type="ordered locus">Desku_0976</name>
</gene>
<name>A0AAU8PBN9_DESK7</name>
<evidence type="ECO:0000313" key="2">
    <source>
        <dbReference type="EMBL" id="AEG14571.1"/>
    </source>
</evidence>
<dbReference type="EMBL" id="CP002770">
    <property type="protein sequence ID" value="AEG14571.1"/>
    <property type="molecule type" value="Genomic_DNA"/>
</dbReference>
<proteinExistence type="predicted"/>
<dbReference type="PROSITE" id="PS50943">
    <property type="entry name" value="HTH_CROC1"/>
    <property type="match status" value="1"/>
</dbReference>
<dbReference type="SUPFAM" id="SSF47413">
    <property type="entry name" value="lambda repressor-like DNA-binding domains"/>
    <property type="match status" value="1"/>
</dbReference>
<accession>A0AAU8PBN9</accession>
<evidence type="ECO:0000259" key="1">
    <source>
        <dbReference type="PROSITE" id="PS50943"/>
    </source>
</evidence>
<dbReference type="InterPro" id="IPR001387">
    <property type="entry name" value="Cro/C1-type_HTH"/>
</dbReference>
<reference evidence="3" key="1">
    <citation type="submission" date="2011-05" db="EMBL/GenBank/DDBJ databases">
        <title>Complete sequence of Desulfotomaculum kuznetsovii DSM 6115.</title>
        <authorList>
            <person name="Lucas S."/>
            <person name="Han J."/>
            <person name="Lapidus A."/>
            <person name="Cheng J.-F."/>
            <person name="Goodwin L."/>
            <person name="Pitluck S."/>
            <person name="Peters L."/>
            <person name="Mikhailova N."/>
            <person name="Lu M."/>
            <person name="Saunders E."/>
            <person name="Han C."/>
            <person name="Tapia R."/>
            <person name="Land M."/>
            <person name="Hauser L."/>
            <person name="Kyrpides N."/>
            <person name="Ivanova N."/>
            <person name="Pagani I."/>
            <person name="Nazina T."/>
            <person name="Ivanova A."/>
            <person name="Parshina S."/>
            <person name="Kuever J."/>
            <person name="Muyzer G."/>
            <person name="Plugge C."/>
            <person name="Stams A."/>
            <person name="Woyke T."/>
        </authorList>
    </citation>
    <scope>NUCLEOTIDE SEQUENCE [LARGE SCALE GENOMIC DNA]</scope>
    <source>
        <strain evidence="3">DSM 6115 / VKM B-1805 / 17</strain>
    </source>
</reference>
<sequence>MRVGTFCKILRNSSNLPLRKFATLINLPHSSIAALESGWLPPTTNTIAALLNYLSLNEPKKFHCLAQYIGNCFLKEYAFRLSADNPFYPISWCSLGVLKAFLDSKYTHKDPSWPGDFIRIILPERLLPSENDPKKEVDLIMYSYLWSLINDDIFEYSALTTETKFKIIVWLSKEMRFLKPGEAYLDRLTQPPPRIKKILDSLPPRFARVAWTFGHFIELITQDQPDRVPDAFGALDVILLLCDRVELNPLNPGEITAYLTSHTKKQKKVISYYPPQVSIPEVFYSEPYLQIEDIST</sequence>
<dbReference type="InterPro" id="IPR010982">
    <property type="entry name" value="Lambda_DNA-bd_dom_sf"/>
</dbReference>
<feature type="domain" description="HTH cro/C1-type" evidence="1">
    <location>
        <begin position="8"/>
        <end position="62"/>
    </location>
</feature>
<protein>
    <recommendedName>
        <fullName evidence="1">HTH cro/C1-type domain-containing protein</fullName>
    </recommendedName>
</protein>
<organism evidence="2 3">
    <name type="scientific">Desulfofundulus kuznetsovii (strain DSM 6115 / VKM B-1805 / 17)</name>
    <name type="common">Desulfotomaculum kuznetsovii</name>
    <dbReference type="NCBI Taxonomy" id="760568"/>
    <lineage>
        <taxon>Bacteria</taxon>
        <taxon>Bacillati</taxon>
        <taxon>Bacillota</taxon>
        <taxon>Clostridia</taxon>
        <taxon>Eubacteriales</taxon>
        <taxon>Peptococcaceae</taxon>
        <taxon>Desulfofundulus</taxon>
    </lineage>
</organism>
<dbReference type="Proteomes" id="UP000009229">
    <property type="component" value="Chromosome"/>
</dbReference>
<dbReference type="AlphaFoldDB" id="A0AAU8PBN9"/>
<keyword evidence="3" id="KW-1185">Reference proteome</keyword>
<dbReference type="GO" id="GO:0003677">
    <property type="term" value="F:DNA binding"/>
    <property type="evidence" value="ECO:0007669"/>
    <property type="project" value="InterPro"/>
</dbReference>
<evidence type="ECO:0000313" key="3">
    <source>
        <dbReference type="Proteomes" id="UP000009229"/>
    </source>
</evidence>